<reference evidence="2" key="2">
    <citation type="submission" date="2023-05" db="EMBL/GenBank/DDBJ databases">
        <authorList>
            <consortium name="Lawrence Berkeley National Laboratory"/>
            <person name="Steindorff A."/>
            <person name="Hensen N."/>
            <person name="Bonometti L."/>
            <person name="Westerberg I."/>
            <person name="Brannstrom I.O."/>
            <person name="Guillou S."/>
            <person name="Cros-Aarteil S."/>
            <person name="Calhoun S."/>
            <person name="Haridas S."/>
            <person name="Kuo A."/>
            <person name="Mondo S."/>
            <person name="Pangilinan J."/>
            <person name="Riley R."/>
            <person name="Labutti K."/>
            <person name="Andreopoulos B."/>
            <person name="Lipzen A."/>
            <person name="Chen C."/>
            <person name="Yanf M."/>
            <person name="Daum C."/>
            <person name="Ng V."/>
            <person name="Clum A."/>
            <person name="Ohm R."/>
            <person name="Martin F."/>
            <person name="Silar P."/>
            <person name="Natvig D."/>
            <person name="Lalanne C."/>
            <person name="Gautier V."/>
            <person name="Ament-Velasquez S.L."/>
            <person name="Kruys A."/>
            <person name="Hutchinson M.I."/>
            <person name="Powell A.J."/>
            <person name="Barry K."/>
            <person name="Miller A.N."/>
            <person name="Grigoriev I.V."/>
            <person name="Debuchy R."/>
            <person name="Gladieux P."/>
            <person name="Thoren M.H."/>
            <person name="Johannesson H."/>
        </authorList>
    </citation>
    <scope>NUCLEOTIDE SEQUENCE</scope>
    <source>
        <strain evidence="2">CBS 315.58</strain>
    </source>
</reference>
<keyword evidence="1" id="KW-0472">Membrane</keyword>
<protein>
    <submittedName>
        <fullName evidence="2">Uncharacterized protein</fullName>
    </submittedName>
</protein>
<keyword evidence="3" id="KW-1185">Reference proteome</keyword>
<comment type="caution">
    <text evidence="2">The sequence shown here is derived from an EMBL/GenBank/DDBJ whole genome shotgun (WGS) entry which is preliminary data.</text>
</comment>
<dbReference type="EMBL" id="MU863988">
    <property type="protein sequence ID" value="KAK4196279.1"/>
    <property type="molecule type" value="Genomic_DNA"/>
</dbReference>
<dbReference type="Proteomes" id="UP001303160">
    <property type="component" value="Unassembled WGS sequence"/>
</dbReference>
<keyword evidence="1" id="KW-1133">Transmembrane helix</keyword>
<sequence length="123" mass="13878">MPLKLSSHTCEVWSVAPEAGRASGLSRSLARARLPHQLTSSSMSHMDNRQFESPSDDGYDRDLGQFWLRSIIFLVAITFIAVLISLFGPRKVIRDLLEALLPNAIYAPTPNSEWFAEVYIREE</sequence>
<gene>
    <name evidence="2" type="ORF">QBC40DRAFT_300394</name>
</gene>
<proteinExistence type="predicted"/>
<evidence type="ECO:0000313" key="3">
    <source>
        <dbReference type="Proteomes" id="UP001303160"/>
    </source>
</evidence>
<organism evidence="2 3">
    <name type="scientific">Triangularia verruculosa</name>
    <dbReference type="NCBI Taxonomy" id="2587418"/>
    <lineage>
        <taxon>Eukaryota</taxon>
        <taxon>Fungi</taxon>
        <taxon>Dikarya</taxon>
        <taxon>Ascomycota</taxon>
        <taxon>Pezizomycotina</taxon>
        <taxon>Sordariomycetes</taxon>
        <taxon>Sordariomycetidae</taxon>
        <taxon>Sordariales</taxon>
        <taxon>Podosporaceae</taxon>
        <taxon>Triangularia</taxon>
    </lineage>
</organism>
<evidence type="ECO:0000313" key="2">
    <source>
        <dbReference type="EMBL" id="KAK4196279.1"/>
    </source>
</evidence>
<evidence type="ECO:0000256" key="1">
    <source>
        <dbReference type="SAM" id="Phobius"/>
    </source>
</evidence>
<feature type="transmembrane region" description="Helical" evidence="1">
    <location>
        <begin position="66"/>
        <end position="87"/>
    </location>
</feature>
<reference evidence="2" key="1">
    <citation type="journal article" date="2023" name="Mol. Phylogenet. Evol.">
        <title>Genome-scale phylogeny and comparative genomics of the fungal order Sordariales.</title>
        <authorList>
            <person name="Hensen N."/>
            <person name="Bonometti L."/>
            <person name="Westerberg I."/>
            <person name="Brannstrom I.O."/>
            <person name="Guillou S."/>
            <person name="Cros-Aarteil S."/>
            <person name="Calhoun S."/>
            <person name="Haridas S."/>
            <person name="Kuo A."/>
            <person name="Mondo S."/>
            <person name="Pangilinan J."/>
            <person name="Riley R."/>
            <person name="LaButti K."/>
            <person name="Andreopoulos B."/>
            <person name="Lipzen A."/>
            <person name="Chen C."/>
            <person name="Yan M."/>
            <person name="Daum C."/>
            <person name="Ng V."/>
            <person name="Clum A."/>
            <person name="Steindorff A."/>
            <person name="Ohm R.A."/>
            <person name="Martin F."/>
            <person name="Silar P."/>
            <person name="Natvig D.O."/>
            <person name="Lalanne C."/>
            <person name="Gautier V."/>
            <person name="Ament-Velasquez S.L."/>
            <person name="Kruys A."/>
            <person name="Hutchinson M.I."/>
            <person name="Powell A.J."/>
            <person name="Barry K."/>
            <person name="Miller A.N."/>
            <person name="Grigoriev I.V."/>
            <person name="Debuchy R."/>
            <person name="Gladieux P."/>
            <person name="Hiltunen Thoren M."/>
            <person name="Johannesson H."/>
        </authorList>
    </citation>
    <scope>NUCLEOTIDE SEQUENCE</scope>
    <source>
        <strain evidence="2">CBS 315.58</strain>
    </source>
</reference>
<name>A0AAN6X8W7_9PEZI</name>
<accession>A0AAN6X8W7</accession>
<keyword evidence="1" id="KW-0812">Transmembrane</keyword>
<dbReference type="AlphaFoldDB" id="A0AAN6X8W7"/>